<evidence type="ECO:0000313" key="3">
    <source>
        <dbReference type="Proteomes" id="UP000307430"/>
    </source>
</evidence>
<name>A0A5R9L946_9ENTR</name>
<comment type="caution">
    <text evidence="2">The sequence shown here is derived from an EMBL/GenBank/DDBJ whole genome shotgun (WGS) entry which is preliminary data.</text>
</comment>
<keyword evidence="1" id="KW-0472">Membrane</keyword>
<feature type="transmembrane region" description="Helical" evidence="1">
    <location>
        <begin position="43"/>
        <end position="61"/>
    </location>
</feature>
<organism evidence="2 3">
    <name type="scientific">Klebsiella indica</name>
    <dbReference type="NCBI Taxonomy" id="2582917"/>
    <lineage>
        <taxon>Bacteria</taxon>
        <taxon>Pseudomonadati</taxon>
        <taxon>Pseudomonadota</taxon>
        <taxon>Gammaproteobacteria</taxon>
        <taxon>Enterobacterales</taxon>
        <taxon>Enterobacteriaceae</taxon>
        <taxon>Klebsiella/Raoultella group</taxon>
        <taxon>Klebsiella</taxon>
    </lineage>
</organism>
<keyword evidence="1" id="KW-1133">Transmembrane helix</keyword>
<keyword evidence="3" id="KW-1185">Reference proteome</keyword>
<dbReference type="EMBL" id="VCHQ01000037">
    <property type="protein sequence ID" value="TLV05589.1"/>
    <property type="molecule type" value="Genomic_DNA"/>
</dbReference>
<accession>A0A5R9L946</accession>
<evidence type="ECO:0000256" key="1">
    <source>
        <dbReference type="SAM" id="Phobius"/>
    </source>
</evidence>
<gene>
    <name evidence="2" type="ORF">FE839_22895</name>
</gene>
<dbReference type="AlphaFoldDB" id="A0A5R9L946"/>
<sequence length="121" mass="13470">MPPVGPGPFGHHPGWHGPVLFHRGPGPFPHGGPYPHPGYRVNILPGLATTLLLGGITYYIVNGIYYQRQADHYIVVDAPDTVSSSLHPLDYNGKRYYVEDGHYYERDINGHYTEVPRPPGL</sequence>
<proteinExistence type="predicted"/>
<protein>
    <submittedName>
        <fullName evidence="2">Uncharacterized protein</fullName>
    </submittedName>
</protein>
<dbReference type="InterPro" id="IPR045398">
    <property type="entry name" value="DUF6515"/>
</dbReference>
<dbReference type="Proteomes" id="UP000307430">
    <property type="component" value="Unassembled WGS sequence"/>
</dbReference>
<reference evidence="2 3" key="1">
    <citation type="submission" date="2019-05" db="EMBL/GenBank/DDBJ databases">
        <title>Genome sequence of Klebsiella sp strain TOUT106.</title>
        <authorList>
            <person name="Rahi P."/>
            <person name="Chaudhari D."/>
        </authorList>
    </citation>
    <scope>NUCLEOTIDE SEQUENCE [LARGE SCALE GENOMIC DNA]</scope>
    <source>
        <strain evidence="2 3">TOUT106</strain>
    </source>
</reference>
<keyword evidence="1" id="KW-0812">Transmembrane</keyword>
<dbReference type="Pfam" id="PF20125">
    <property type="entry name" value="DUF6515"/>
    <property type="match status" value="1"/>
</dbReference>
<evidence type="ECO:0000313" key="2">
    <source>
        <dbReference type="EMBL" id="TLV05589.1"/>
    </source>
</evidence>